<organism evidence="1 2">
    <name type="scientific">Candidatus Magnetobacterium casense</name>
    <dbReference type="NCBI Taxonomy" id="1455061"/>
    <lineage>
        <taxon>Bacteria</taxon>
        <taxon>Pseudomonadati</taxon>
        <taxon>Nitrospirota</taxon>
        <taxon>Thermodesulfovibrionia</taxon>
        <taxon>Thermodesulfovibrionales</taxon>
        <taxon>Candidatus Magnetobacteriaceae</taxon>
        <taxon>Candidatus Magnetobacterium</taxon>
    </lineage>
</organism>
<name>A0ABS6RXM9_9BACT</name>
<dbReference type="PROSITE" id="PS51257">
    <property type="entry name" value="PROKAR_LIPOPROTEIN"/>
    <property type="match status" value="1"/>
</dbReference>
<accession>A0ABS6RXM9</accession>
<keyword evidence="2" id="KW-1185">Reference proteome</keyword>
<sequence>MQRRRILTLLLLLGLAFVYSCGGGSGPGSPGSSEPGKIGGYLTVSTMVHSSPAGDQGDGWQIDLVQGICEGGKAEKWGDDTAVVTVGLTSYDKLVPANTVFIQRYTIEYTQQIYELDLPPIKMFDLTTTVAVKPETSATVNLVVIDAGTKTEYMKEINSGKYNPSRLEPYLYDMKITFYGVDSLGHEFNVPIHRTVSLANYNLC</sequence>
<gene>
    <name evidence="1" type="ORF">HWQ67_03085</name>
</gene>
<comment type="caution">
    <text evidence="1">The sequence shown here is derived from an EMBL/GenBank/DDBJ whole genome shotgun (WGS) entry which is preliminary data.</text>
</comment>
<evidence type="ECO:0000313" key="2">
    <source>
        <dbReference type="Proteomes" id="UP001196980"/>
    </source>
</evidence>
<reference evidence="1 2" key="1">
    <citation type="journal article" date="2020" name="J Geophys Res Biogeosci">
        <title>Magnetotaxis as an Adaptation to Enable Bacterial Shuttling of Microbial Sulfur and Sulfur Cycling Across Aquatic Oxic#Anoxic Interfaces.</title>
        <authorList>
            <person name="Li J."/>
            <person name="Liu P."/>
            <person name="Wang J."/>
            <person name="Roberts A.P."/>
            <person name="Pan Y."/>
        </authorList>
    </citation>
    <scope>NUCLEOTIDE SEQUENCE [LARGE SCALE GENOMIC DNA]</scope>
    <source>
        <strain evidence="1 2">MYR-1_YQ</strain>
    </source>
</reference>
<proteinExistence type="predicted"/>
<protein>
    <recommendedName>
        <fullName evidence="3">Secreted protein</fullName>
    </recommendedName>
</protein>
<evidence type="ECO:0008006" key="3">
    <source>
        <dbReference type="Google" id="ProtNLM"/>
    </source>
</evidence>
<evidence type="ECO:0000313" key="1">
    <source>
        <dbReference type="EMBL" id="MBV6340563.1"/>
    </source>
</evidence>
<dbReference type="RefSeq" id="WP_218251184.1">
    <property type="nucleotide sequence ID" value="NZ_JABXWD010000032.1"/>
</dbReference>
<dbReference type="EMBL" id="JABXWD010000032">
    <property type="protein sequence ID" value="MBV6340563.1"/>
    <property type="molecule type" value="Genomic_DNA"/>
</dbReference>
<dbReference type="Proteomes" id="UP001196980">
    <property type="component" value="Unassembled WGS sequence"/>
</dbReference>